<keyword evidence="9 19" id="KW-0812">Transmembrane</keyword>
<evidence type="ECO:0000256" key="19">
    <source>
        <dbReference type="SAM" id="Phobius"/>
    </source>
</evidence>
<evidence type="ECO:0000256" key="8">
    <source>
        <dbReference type="ARBA" id="ARBA00022679"/>
    </source>
</evidence>
<feature type="transmembrane region" description="Helical" evidence="19">
    <location>
        <begin position="12"/>
        <end position="29"/>
    </location>
</feature>
<evidence type="ECO:0000256" key="9">
    <source>
        <dbReference type="ARBA" id="ARBA00022692"/>
    </source>
</evidence>
<dbReference type="GO" id="GO:0016757">
    <property type="term" value="F:glycosyltransferase activity"/>
    <property type="evidence" value="ECO:0007669"/>
    <property type="project" value="UniProtKB-KW"/>
</dbReference>
<evidence type="ECO:0000256" key="16">
    <source>
        <dbReference type="ARBA" id="ARBA00033238"/>
    </source>
</evidence>
<evidence type="ECO:0000256" key="7">
    <source>
        <dbReference type="ARBA" id="ARBA00022676"/>
    </source>
</evidence>
<evidence type="ECO:0000256" key="5">
    <source>
        <dbReference type="ARBA" id="ARBA00013225"/>
    </source>
</evidence>
<dbReference type="InParanoid" id="A0A6P6YIP2"/>
<keyword evidence="11" id="KW-0256">Endoplasmic reticulum</keyword>
<keyword evidence="14 19" id="KW-0472">Membrane</keyword>
<evidence type="ECO:0000256" key="13">
    <source>
        <dbReference type="ARBA" id="ARBA00022989"/>
    </source>
</evidence>
<dbReference type="GO" id="GO:0046872">
    <property type="term" value="F:metal ion binding"/>
    <property type="evidence" value="ECO:0007669"/>
    <property type="project" value="UniProtKB-KW"/>
</dbReference>
<dbReference type="UniPathway" id="UPA00378"/>
<dbReference type="KEGG" id="dpte:113799005"/>
<accession>A0A6P6YIP2</accession>
<evidence type="ECO:0000256" key="11">
    <source>
        <dbReference type="ARBA" id="ARBA00022824"/>
    </source>
</evidence>
<evidence type="ECO:0000256" key="1">
    <source>
        <dbReference type="ARBA" id="ARBA00001946"/>
    </source>
</evidence>
<dbReference type="EC" id="2.7.8.15" evidence="5"/>
<name>A0A6P6YIP2_DERPT</name>
<keyword evidence="7" id="KW-0328">Glycosyltransferase</keyword>
<evidence type="ECO:0000256" key="12">
    <source>
        <dbReference type="ARBA" id="ARBA00022842"/>
    </source>
</evidence>
<evidence type="ECO:0000313" key="21">
    <source>
        <dbReference type="RefSeq" id="XP_027205403.1"/>
    </source>
</evidence>
<evidence type="ECO:0000256" key="10">
    <source>
        <dbReference type="ARBA" id="ARBA00022723"/>
    </source>
</evidence>
<reference evidence="21" key="1">
    <citation type="submission" date="2025-08" db="UniProtKB">
        <authorList>
            <consortium name="RefSeq"/>
        </authorList>
    </citation>
    <scope>IDENTIFICATION</scope>
    <source>
        <strain evidence="21">Airmid</strain>
    </source>
</reference>
<evidence type="ECO:0000256" key="18">
    <source>
        <dbReference type="ARBA" id="ARBA00045078"/>
    </source>
</evidence>
<dbReference type="RefSeq" id="XP_027205403.1">
    <property type="nucleotide sequence ID" value="XM_027349602.1"/>
</dbReference>
<feature type="transmembrane region" description="Helical" evidence="19">
    <location>
        <begin position="173"/>
        <end position="198"/>
    </location>
</feature>
<dbReference type="InterPro" id="IPR000715">
    <property type="entry name" value="Glycosyl_transferase_4"/>
</dbReference>
<organism evidence="20 21">
    <name type="scientific">Dermatophagoides pteronyssinus</name>
    <name type="common">European house dust mite</name>
    <dbReference type="NCBI Taxonomy" id="6956"/>
    <lineage>
        <taxon>Eukaryota</taxon>
        <taxon>Metazoa</taxon>
        <taxon>Ecdysozoa</taxon>
        <taxon>Arthropoda</taxon>
        <taxon>Chelicerata</taxon>
        <taxon>Arachnida</taxon>
        <taxon>Acari</taxon>
        <taxon>Acariformes</taxon>
        <taxon>Sarcoptiformes</taxon>
        <taxon>Astigmata</taxon>
        <taxon>Psoroptidia</taxon>
        <taxon>Analgoidea</taxon>
        <taxon>Pyroglyphidae</taxon>
        <taxon>Dermatophagoidinae</taxon>
        <taxon>Dermatophagoides</taxon>
    </lineage>
</organism>
<comment type="cofactor">
    <cofactor evidence="1">
        <name>Mg(2+)</name>
        <dbReference type="ChEBI" id="CHEBI:18420"/>
    </cofactor>
</comment>
<keyword evidence="12" id="KW-0460">Magnesium</keyword>
<keyword evidence="10" id="KW-0479">Metal-binding</keyword>
<dbReference type="Proteomes" id="UP000515146">
    <property type="component" value="Unplaced"/>
</dbReference>
<feature type="transmembrane region" description="Helical" evidence="19">
    <location>
        <begin position="88"/>
        <end position="109"/>
    </location>
</feature>
<protein>
    <recommendedName>
        <fullName evidence="6">UDP-N-acetylglucosamine--dolichyl-phosphate N-acetylglucosaminephosphotransferase</fullName>
        <ecNumber evidence="5">2.7.8.15</ecNumber>
    </recommendedName>
    <alternativeName>
        <fullName evidence="15">GlcNAc-1-P transferase</fullName>
    </alternativeName>
    <alternativeName>
        <fullName evidence="16">N-acetylglucosamine-1-phosphate transferase</fullName>
    </alternativeName>
</protein>
<dbReference type="Pfam" id="PF00953">
    <property type="entry name" value="Glycos_transf_4"/>
    <property type="match status" value="1"/>
</dbReference>
<keyword evidence="13 19" id="KW-1133">Transmembrane helix</keyword>
<feature type="transmembrane region" description="Helical" evidence="19">
    <location>
        <begin position="115"/>
        <end position="135"/>
    </location>
</feature>
<dbReference type="CDD" id="cd06855">
    <property type="entry name" value="GT_GPT_euk"/>
    <property type="match status" value="1"/>
</dbReference>
<evidence type="ECO:0000256" key="6">
    <source>
        <dbReference type="ARBA" id="ARBA00017659"/>
    </source>
</evidence>
<evidence type="ECO:0000313" key="20">
    <source>
        <dbReference type="Proteomes" id="UP000515146"/>
    </source>
</evidence>
<keyword evidence="20" id="KW-1185">Reference proteome</keyword>
<comment type="catalytic activity">
    <reaction evidence="18">
        <text>a di-trans,poly-cis-dolichyl phosphate + UDP-N-acetyl-alpha-D-glucosamine = an N-acetyl-alpha-D-glucosaminyl-diphospho-di-trans,poly-cis-dolichol + UMP</text>
        <dbReference type="Rhea" id="RHEA:13289"/>
        <dbReference type="Rhea" id="RHEA-COMP:19498"/>
        <dbReference type="Rhea" id="RHEA-COMP:19507"/>
        <dbReference type="ChEBI" id="CHEBI:57683"/>
        <dbReference type="ChEBI" id="CHEBI:57705"/>
        <dbReference type="ChEBI" id="CHEBI:57865"/>
        <dbReference type="ChEBI" id="CHEBI:58427"/>
        <dbReference type="EC" id="2.7.8.15"/>
    </reaction>
    <physiologicalReaction direction="left-to-right" evidence="18">
        <dbReference type="Rhea" id="RHEA:13290"/>
    </physiologicalReaction>
</comment>
<gene>
    <name evidence="21" type="primary">LOC113799005</name>
</gene>
<sequence length="282" mass="30826">MRARVELSELANEFGGLFTTLLIFLVGVLDDMFDIRWRYKVMLPVLSTVPLLSFSKAFSIFELAASARACSGAAARSWQCALPQFPRVAWLARVLMCIFYPNAVNIYAGVNGLEVGQSLVIALGFAASAFGSYLVAGDERCLLTFAAALLFASCSYALFVHNCYPARVFVGDSYTMFAGIALSCMSFSANMFCFFLVATAPQIANFAYSLPQLLKLKPCPRHRTPTFNAATQLLEPTENYTLLNLWLRLRGPLHERQLVAELLALQAAATAAGVVAELAVRC</sequence>
<dbReference type="PANTHER" id="PTHR10571:SF0">
    <property type="entry name" value="UDP-N-ACETYLGLUCOSAMINE--DOLICHYL-PHOSPHATE N-ACETYLGLUCOSAMINEPHOSPHOTRANSFERASE"/>
    <property type="match status" value="1"/>
</dbReference>
<evidence type="ECO:0000256" key="3">
    <source>
        <dbReference type="ARBA" id="ARBA00004922"/>
    </source>
</evidence>
<dbReference type="GO" id="GO:0005789">
    <property type="term" value="C:endoplasmic reticulum membrane"/>
    <property type="evidence" value="ECO:0007669"/>
    <property type="project" value="UniProtKB-SubCell"/>
</dbReference>
<proteinExistence type="inferred from homology"/>
<dbReference type="OrthoDB" id="10262326at2759"/>
<dbReference type="AlphaFoldDB" id="A0A6P6YIP2"/>
<evidence type="ECO:0000256" key="17">
    <source>
        <dbReference type="ARBA" id="ARBA00044717"/>
    </source>
</evidence>
<comment type="pathway">
    <text evidence="3">Protein modification; protein glycosylation.</text>
</comment>
<evidence type="ECO:0000256" key="15">
    <source>
        <dbReference type="ARBA" id="ARBA00029567"/>
    </source>
</evidence>
<comment type="similarity">
    <text evidence="4">Belongs to the glycosyltransferase 4 family.</text>
</comment>
<feature type="transmembrane region" description="Helical" evidence="19">
    <location>
        <begin position="142"/>
        <end position="161"/>
    </location>
</feature>
<dbReference type="GO" id="GO:0003975">
    <property type="term" value="F:UDP-N-acetylglucosamine-dolichyl-phosphate N-acetylglucosaminephosphotransferase activity"/>
    <property type="evidence" value="ECO:0007669"/>
    <property type="project" value="UniProtKB-EC"/>
</dbReference>
<comment type="subcellular location">
    <subcellularLocation>
        <location evidence="2">Endoplasmic reticulum membrane</location>
        <topology evidence="2">Multi-pass membrane protein</topology>
    </subcellularLocation>
</comment>
<dbReference type="PANTHER" id="PTHR10571">
    <property type="entry name" value="UDP-N-ACETYLGLUCOSAMINE--DOLICHYL-PHOSPHATE N-ACETYLGLUCOSAMINEPHOSPHOTRANSFERASE"/>
    <property type="match status" value="1"/>
</dbReference>
<evidence type="ECO:0000256" key="2">
    <source>
        <dbReference type="ARBA" id="ARBA00004477"/>
    </source>
</evidence>
<evidence type="ECO:0000256" key="14">
    <source>
        <dbReference type="ARBA" id="ARBA00023136"/>
    </source>
</evidence>
<dbReference type="GO" id="GO:0006488">
    <property type="term" value="P:dolichol-linked oligosaccharide biosynthetic process"/>
    <property type="evidence" value="ECO:0007669"/>
    <property type="project" value="InterPro"/>
</dbReference>
<evidence type="ECO:0000256" key="4">
    <source>
        <dbReference type="ARBA" id="ARBA00009317"/>
    </source>
</evidence>
<dbReference type="InterPro" id="IPR033895">
    <property type="entry name" value="GPT"/>
</dbReference>
<keyword evidence="8" id="KW-0808">Transferase</keyword>
<comment type="function">
    <text evidence="17">UDP-N-acetylglucosamine--dolichyl-phosphate N-acetylglucosaminephosphotransferase that operates in the biosynthetic pathway of dolichol-linked oligosaccharides, the glycan precursors employed in protein asparagine (N)-glycosylation. The assembly of dolichol-linked oligosaccharides begins on the cytosolic side of the endoplasmic reticulum membrane and finishes in its lumen. The sequential addition of sugars to dolichol pyrophosphate produces dolichol-linked oligosaccharides containing fourteen sugars, including two GlcNAcs, nine mannoses and three glucoses. Once assembled, the oligosaccharide is transferred from the lipid to nascent proteins by oligosaccharyltransferases. Catalyzes the initial step of dolichol-linked oligosaccharide biosynthesis, transfering GlcNAc-1-P from cytosolic UDP-GlcNAc onto the carrier lipid dolichyl phosphate (P-dolichol), yielding GlcNAc-P-P-dolichol embedded in the cytoplasmic leaflet of the endoplasmic reticulum membrane.</text>
</comment>